<dbReference type="Gene3D" id="3.40.309.10">
    <property type="entry name" value="Aldehyde Dehydrogenase, Chain A, domain 2"/>
    <property type="match status" value="1"/>
</dbReference>
<comment type="similarity">
    <text evidence="2">Belongs to the aldehyde dehydrogenase family.</text>
</comment>
<proteinExistence type="inferred from homology"/>
<evidence type="ECO:0000256" key="2">
    <source>
        <dbReference type="ARBA" id="ARBA00009986"/>
    </source>
</evidence>
<keyword evidence="6" id="KW-1185">Reference proteome</keyword>
<dbReference type="InterPro" id="IPR016163">
    <property type="entry name" value="Ald_DH_C"/>
</dbReference>
<dbReference type="RefSeq" id="XP_035348976.1">
    <property type="nucleotide sequence ID" value="XM_035493083.1"/>
</dbReference>
<name>A0A7H8R8T4_TALRU</name>
<sequence>MAAKNDIATIVTYETGKPLVEALGEVNYALGFVWWFSGEAERAQGTVGYSAIPNRRTITNKQPVGVSVALVPWNLPVAMILRKASAALAAGCTMIIKPSPETPLSVLALVELAVRAGFDKGVLTVMTTDLQCTPSLSEGLCKHPLVRKVTFTGSTRIGKLISHHCSDGLKKLTLELGGNCPFVVFDDADVGKAVDALMQLKWHHTGQACITANRVYVQKGIYDEFQRLFVERTKQLKIGHGAVDGTTLGPLTTPGGVDKVEAHVQDAISHGGRIALGGTRPSHGSGFFYPATVISEANDKMLVAAEETFGPLCALFRFGTEDEAVGYANNTSLGLASYVFTRDVSRIWRLLERLEAGMVGLNTGNQSAAELPFGGIKESGYGKESGKDIAINEYLITKSATLTVDEVASVKL</sequence>
<dbReference type="SUPFAM" id="SSF53720">
    <property type="entry name" value="ALDH-like"/>
    <property type="match status" value="1"/>
</dbReference>
<comment type="pathway">
    <text evidence="1">Amino-acid degradation; 4-aminobutanoate degradation.</text>
</comment>
<dbReference type="InterPro" id="IPR050740">
    <property type="entry name" value="Aldehyde_DH_Superfamily"/>
</dbReference>
<dbReference type="PANTHER" id="PTHR43353:SF7">
    <property type="entry name" value="SUCCINATE SEMIALDEHYDE DEHYDROGENASE (EUROFUNG)"/>
    <property type="match status" value="1"/>
</dbReference>
<dbReference type="GO" id="GO:0005737">
    <property type="term" value="C:cytoplasm"/>
    <property type="evidence" value="ECO:0007669"/>
    <property type="project" value="TreeGrafter"/>
</dbReference>
<dbReference type="Gene3D" id="3.40.605.10">
    <property type="entry name" value="Aldehyde Dehydrogenase, Chain A, domain 1"/>
    <property type="match status" value="1"/>
</dbReference>
<dbReference type="InterPro" id="IPR016162">
    <property type="entry name" value="Ald_DH_N"/>
</dbReference>
<evidence type="ECO:0000256" key="1">
    <source>
        <dbReference type="ARBA" id="ARBA00005176"/>
    </source>
</evidence>
<dbReference type="GeneID" id="55997448"/>
<dbReference type="Pfam" id="PF00171">
    <property type="entry name" value="Aldedh"/>
    <property type="match status" value="1"/>
</dbReference>
<evidence type="ECO:0000313" key="5">
    <source>
        <dbReference type="EMBL" id="QKX62802.1"/>
    </source>
</evidence>
<dbReference type="EMBL" id="CP055902">
    <property type="protein sequence ID" value="QKX62802.1"/>
    <property type="molecule type" value="Genomic_DNA"/>
</dbReference>
<dbReference type="GO" id="GO:0004777">
    <property type="term" value="F:succinate-semialdehyde dehydrogenase (NAD+) activity"/>
    <property type="evidence" value="ECO:0007669"/>
    <property type="project" value="TreeGrafter"/>
</dbReference>
<dbReference type="FunFam" id="3.40.309.10:FF:000004">
    <property type="entry name" value="Succinate-semialdehyde dehydrogenase I"/>
    <property type="match status" value="1"/>
</dbReference>
<accession>A0A7H8R8T4</accession>
<dbReference type="FunFam" id="3.40.605.10:FF:000063">
    <property type="entry name" value="Succinate-semialdehyde dehydrogenase, mitochondrial"/>
    <property type="match status" value="1"/>
</dbReference>
<dbReference type="GO" id="GO:0009450">
    <property type="term" value="P:gamma-aminobutyric acid catabolic process"/>
    <property type="evidence" value="ECO:0007669"/>
    <property type="project" value="TreeGrafter"/>
</dbReference>
<dbReference type="Proteomes" id="UP000509510">
    <property type="component" value="Chromosome V"/>
</dbReference>
<protein>
    <recommendedName>
        <fullName evidence="4">Aldehyde dehydrogenase domain-containing protein</fullName>
    </recommendedName>
</protein>
<dbReference type="KEGG" id="trg:TRUGW13939_09967"/>
<dbReference type="PANTHER" id="PTHR43353">
    <property type="entry name" value="SUCCINATE-SEMIALDEHYDE DEHYDROGENASE, MITOCHONDRIAL"/>
    <property type="match status" value="1"/>
</dbReference>
<dbReference type="CDD" id="cd07103">
    <property type="entry name" value="ALDH_F5_SSADH_GabD"/>
    <property type="match status" value="1"/>
</dbReference>
<gene>
    <name evidence="5" type="ORF">TRUGW13939_09967</name>
</gene>
<dbReference type="InterPro" id="IPR015590">
    <property type="entry name" value="Aldehyde_DH_dom"/>
</dbReference>
<evidence type="ECO:0000259" key="4">
    <source>
        <dbReference type="Pfam" id="PF00171"/>
    </source>
</evidence>
<organism evidence="5 6">
    <name type="scientific">Talaromyces rugulosus</name>
    <name type="common">Penicillium rugulosum</name>
    <dbReference type="NCBI Taxonomy" id="121627"/>
    <lineage>
        <taxon>Eukaryota</taxon>
        <taxon>Fungi</taxon>
        <taxon>Dikarya</taxon>
        <taxon>Ascomycota</taxon>
        <taxon>Pezizomycotina</taxon>
        <taxon>Eurotiomycetes</taxon>
        <taxon>Eurotiomycetidae</taxon>
        <taxon>Eurotiales</taxon>
        <taxon>Trichocomaceae</taxon>
        <taxon>Talaromyces</taxon>
        <taxon>Talaromyces sect. Islandici</taxon>
    </lineage>
</organism>
<dbReference type="InterPro" id="IPR016161">
    <property type="entry name" value="Ald_DH/histidinol_DH"/>
</dbReference>
<evidence type="ECO:0000256" key="3">
    <source>
        <dbReference type="ARBA" id="ARBA00023002"/>
    </source>
</evidence>
<keyword evidence="3" id="KW-0560">Oxidoreductase</keyword>
<dbReference type="AlphaFoldDB" id="A0A7H8R8T4"/>
<dbReference type="OrthoDB" id="310895at2759"/>
<feature type="domain" description="Aldehyde dehydrogenase" evidence="4">
    <location>
        <begin position="3"/>
        <end position="399"/>
    </location>
</feature>
<reference evidence="6" key="1">
    <citation type="submission" date="2020-06" db="EMBL/GenBank/DDBJ databases">
        <title>A chromosome-scale genome assembly of Talaromyces rugulosus W13939.</title>
        <authorList>
            <person name="Wang B."/>
            <person name="Guo L."/>
            <person name="Ye K."/>
            <person name="Wang L."/>
        </authorList>
    </citation>
    <scope>NUCLEOTIDE SEQUENCE [LARGE SCALE GENOMIC DNA]</scope>
    <source>
        <strain evidence="6">W13939</strain>
    </source>
</reference>
<evidence type="ECO:0000313" key="6">
    <source>
        <dbReference type="Proteomes" id="UP000509510"/>
    </source>
</evidence>